<evidence type="ECO:0000313" key="9">
    <source>
        <dbReference type="EnsemblPlants" id="HORVU.MOREX.r3.5HG0488930.1"/>
    </source>
</evidence>
<accession>A0A8I6Y2Y1</accession>
<feature type="compositionally biased region" description="Basic and acidic residues" evidence="7">
    <location>
        <begin position="1601"/>
        <end position="1639"/>
    </location>
</feature>
<feature type="compositionally biased region" description="Basic and acidic residues" evidence="7">
    <location>
        <begin position="1535"/>
        <end position="1594"/>
    </location>
</feature>
<comment type="subcellular location">
    <subcellularLocation>
        <location evidence="2">Cytoplasm</location>
        <location evidence="2">Cytoskeleton</location>
        <location evidence="2">Spindle</location>
    </subcellularLocation>
    <subcellularLocation>
        <location evidence="1">Nucleus</location>
    </subcellularLocation>
</comment>
<evidence type="ECO:0000256" key="6">
    <source>
        <dbReference type="ARBA" id="ARBA00023242"/>
    </source>
</evidence>
<evidence type="ECO:0000256" key="5">
    <source>
        <dbReference type="ARBA" id="ARBA00023212"/>
    </source>
</evidence>
<feature type="compositionally biased region" description="Polar residues" evidence="7">
    <location>
        <begin position="453"/>
        <end position="463"/>
    </location>
</feature>
<feature type="region of interest" description="Disordered" evidence="7">
    <location>
        <begin position="1535"/>
        <end position="1677"/>
    </location>
</feature>
<feature type="compositionally biased region" description="Polar residues" evidence="7">
    <location>
        <begin position="184"/>
        <end position="195"/>
    </location>
</feature>
<reference evidence="9" key="3">
    <citation type="submission" date="2022-01" db="UniProtKB">
        <authorList>
            <consortium name="EnsemblPlants"/>
        </authorList>
    </citation>
    <scope>IDENTIFICATION</scope>
    <source>
        <strain evidence="9">subsp. vulgare</strain>
    </source>
</reference>
<feature type="compositionally biased region" description="Basic and acidic residues" evidence="7">
    <location>
        <begin position="151"/>
        <end position="161"/>
    </location>
</feature>
<organism evidence="9 10">
    <name type="scientific">Hordeum vulgare subsp. vulgare</name>
    <name type="common">Domesticated barley</name>
    <dbReference type="NCBI Taxonomy" id="112509"/>
    <lineage>
        <taxon>Eukaryota</taxon>
        <taxon>Viridiplantae</taxon>
        <taxon>Streptophyta</taxon>
        <taxon>Embryophyta</taxon>
        <taxon>Tracheophyta</taxon>
        <taxon>Spermatophyta</taxon>
        <taxon>Magnoliopsida</taxon>
        <taxon>Liliopsida</taxon>
        <taxon>Poales</taxon>
        <taxon>Poaceae</taxon>
        <taxon>BOP clade</taxon>
        <taxon>Pooideae</taxon>
        <taxon>Triticodae</taxon>
        <taxon>Triticeae</taxon>
        <taxon>Hordeinae</taxon>
        <taxon>Hordeum</taxon>
    </lineage>
</organism>
<keyword evidence="4" id="KW-0963">Cytoplasm</keyword>
<dbReference type="PANTHER" id="PTHR13738:SF40">
    <property type="entry name" value="INNER CENTROMERE PROTEIN ARK-BINDING DOMAIN-CONTAINING PROTEIN"/>
    <property type="match status" value="1"/>
</dbReference>
<evidence type="ECO:0000256" key="1">
    <source>
        <dbReference type="ARBA" id="ARBA00004123"/>
    </source>
</evidence>
<dbReference type="GO" id="GO:0005634">
    <property type="term" value="C:nucleus"/>
    <property type="evidence" value="ECO:0007669"/>
    <property type="project" value="UniProtKB-SubCell"/>
</dbReference>
<feature type="region of interest" description="Disordered" evidence="7">
    <location>
        <begin position="1446"/>
        <end position="1494"/>
    </location>
</feature>
<feature type="region of interest" description="Disordered" evidence="7">
    <location>
        <begin position="1691"/>
        <end position="1720"/>
    </location>
</feature>
<feature type="region of interest" description="Disordered" evidence="7">
    <location>
        <begin position="440"/>
        <end position="472"/>
    </location>
</feature>
<evidence type="ECO:0000256" key="7">
    <source>
        <dbReference type="SAM" id="MobiDB-lite"/>
    </source>
</evidence>
<reference evidence="10" key="1">
    <citation type="journal article" date="2012" name="Nature">
        <title>A physical, genetic and functional sequence assembly of the barley genome.</title>
        <authorList>
            <consortium name="The International Barley Genome Sequencing Consortium"/>
            <person name="Mayer K.F."/>
            <person name="Waugh R."/>
            <person name="Brown J.W."/>
            <person name="Schulman A."/>
            <person name="Langridge P."/>
            <person name="Platzer M."/>
            <person name="Fincher G.B."/>
            <person name="Muehlbauer G.J."/>
            <person name="Sato K."/>
            <person name="Close T.J."/>
            <person name="Wise R.P."/>
            <person name="Stein N."/>
        </authorList>
    </citation>
    <scope>NUCLEOTIDE SEQUENCE [LARGE SCALE GENOMIC DNA]</scope>
    <source>
        <strain evidence="10">cv. Morex</strain>
    </source>
</reference>
<name>A0A8I6Y2Y1_HORVV</name>
<dbReference type="Proteomes" id="UP000011116">
    <property type="component" value="Chromosome 5H"/>
</dbReference>
<feature type="compositionally biased region" description="Acidic residues" evidence="7">
    <location>
        <begin position="1703"/>
        <end position="1712"/>
    </location>
</feature>
<dbReference type="GO" id="GO:0005819">
    <property type="term" value="C:spindle"/>
    <property type="evidence" value="ECO:0007669"/>
    <property type="project" value="UniProtKB-SubCell"/>
</dbReference>
<dbReference type="CDD" id="cd22249">
    <property type="entry name" value="UDM1_RNF168_RNF169-like"/>
    <property type="match status" value="1"/>
</dbReference>
<dbReference type="InterPro" id="IPR050875">
    <property type="entry name" value="Troponin_I"/>
</dbReference>
<feature type="compositionally biased region" description="Basic and acidic residues" evidence="7">
    <location>
        <begin position="1481"/>
        <end position="1491"/>
    </location>
</feature>
<dbReference type="EnsemblPlants" id="HORVU.MOREX.r3.5HG0488930.1">
    <property type="protein sequence ID" value="HORVU.MOREX.r3.5HG0488930.1"/>
    <property type="gene ID" value="HORVU.MOREX.r3.5HG0488930"/>
</dbReference>
<evidence type="ECO:0000256" key="2">
    <source>
        <dbReference type="ARBA" id="ARBA00004186"/>
    </source>
</evidence>
<feature type="compositionally biased region" description="Low complexity" evidence="7">
    <location>
        <begin position="535"/>
        <end position="548"/>
    </location>
</feature>
<evidence type="ECO:0000259" key="8">
    <source>
        <dbReference type="Pfam" id="PF03941"/>
    </source>
</evidence>
<feature type="domain" description="Inner centromere protein ARK-binding" evidence="8">
    <location>
        <begin position="1702"/>
        <end position="1757"/>
    </location>
</feature>
<dbReference type="SMR" id="A0A8I6Y2Y1"/>
<feature type="region of interest" description="Disordered" evidence="7">
    <location>
        <begin position="383"/>
        <end position="402"/>
    </location>
</feature>
<reference evidence="9" key="2">
    <citation type="submission" date="2020-10" db="EMBL/GenBank/DDBJ databases">
        <authorList>
            <person name="Scholz U."/>
            <person name="Mascher M."/>
            <person name="Fiebig A."/>
        </authorList>
    </citation>
    <scope>NUCLEOTIDE SEQUENCE [LARGE SCALE GENOMIC DNA]</scope>
    <source>
        <strain evidence="9">cv. Morex</strain>
    </source>
</reference>
<protein>
    <recommendedName>
        <fullName evidence="8">Inner centromere protein ARK-binding domain-containing protein</fullName>
    </recommendedName>
</protein>
<evidence type="ECO:0000313" key="10">
    <source>
        <dbReference type="Proteomes" id="UP000011116"/>
    </source>
</evidence>
<feature type="compositionally biased region" description="Basic and acidic residues" evidence="7">
    <location>
        <begin position="519"/>
        <end position="534"/>
    </location>
</feature>
<evidence type="ECO:0000256" key="3">
    <source>
        <dbReference type="ARBA" id="ARBA00010042"/>
    </source>
</evidence>
<dbReference type="Pfam" id="PF03941">
    <property type="entry name" value="INCENP_ARK-bind"/>
    <property type="match status" value="1"/>
</dbReference>
<dbReference type="Gramene" id="HORVU.MOREX.r3.5HG0488930.1">
    <property type="protein sequence ID" value="HORVU.MOREX.r3.5HG0488930.1"/>
    <property type="gene ID" value="HORVU.MOREX.r3.5HG0488930"/>
</dbReference>
<dbReference type="PANTHER" id="PTHR13738">
    <property type="entry name" value="TROPONIN I"/>
    <property type="match status" value="1"/>
</dbReference>
<proteinExistence type="inferred from homology"/>
<evidence type="ECO:0000256" key="4">
    <source>
        <dbReference type="ARBA" id="ARBA00022490"/>
    </source>
</evidence>
<feature type="compositionally biased region" description="Polar residues" evidence="7">
    <location>
        <begin position="557"/>
        <end position="567"/>
    </location>
</feature>
<sequence length="1769" mass="194989">MENLFMQVFERRDWVTGQMRQQVDSYAESLACAFLAAGHRPPPWLLPSCAAGPQELNGKPIVPGLLFSGSQITTPATNRTVFQPPAVPSISLRNVEVPNGYAGLETICDTVDTNQHEVSQQKQVSVDQEVVEAGSGINMFSVVKRSRSRQRHIEDRSREKGQATNTGTNDVMQDRMQRSELATAGSNKTTASLSSKPCGDGENNAGTKTSLPGQGKGFYANQDRSAEFVMCCKDGDLGNQGVQLDSSQNQIVSSDNNVKVSVQSSFGVQVTGSVCHALPETYLSVEPKKLQFDGVESVCMNLASEQMMQQPVCALEGANLDLVEAHPLNEDPSSTSYSQVPRFMGRLLLDGVESGYLNPYSAPVKQQQKSALECAILDLTGVHSRKGDQSPTSSLEAPNPTGILIESDTLHTVEDTERLTRPDGSSDRIITRSSVSFEQQCSDSHVSHPPYSETLQSPTQLADTSFGAPASSQILPDNLLEEANSEDISHSPVIEVDNQSSQLESAECPEQLQLQTVEDTERIKRPDSSSDRIITRSSVSSEQQFSDSHVSHPPCSETLQSPTQLADTSFGAPASQILPDSLLEEADSEDLSHSPVNDVDNQCSQLESVECQEQIQPQTIEDTERMTRPDSSSDGIITWSSLSFEQQCSDSYVSHPPYSETLQSLTQLAGTSFGAHASSQILLDGLLEEADCEDLSHSPVNDVDNHCSQLESVECPEQLQPQTGPLDDAYKTSLSPFEIQSNDTHSNGCPVVNVSVSEENDLSQEQHLLARTSLEFKETDVETPFGPASPVTQNETLNGKAAYDAVNCHSGKLDDVQVKFSALTKACNISVSNKKDESAVPEVISSASVRRTSEMHSTERNSITSAEDLQQNGTEQKTSLLENVVKENVDSCTAENDKQNSSQPSVQYFLGSAASHEKINLLKSDISSAACDQKRSVQDGVKVNDSLSSKRRRIRRRSDFDLSRTPCTNSLSLNHQVDISGPMLTATNFSEKSHPSSPFFSRSSGSCKSMSLESEGGNAASDVCGDGNSSRGRRNATSLLNVVLDNSPTASTSRSAFEGMVFKTSQEQKQNKLEVEFMTTAAALPYCSGILSHNEENCTQQEGTCLEGQDLNVTAASMADQEMALETDSLSSPIAILNQENYSGREPFTQFPGYALDQHGEQASAPNALFPRKLCYESNVKRGRKHKSYDANGHLLPGAAISMPVFERFDVPGQFDSPIIGKRSFESFHDSRQLGTISSDPPNKYNTNTASSLHQLLTTMPPKNSLSIMDSFRYGSKLDSFFISDDVASWSSNASSRQETSETPLTPSVEKYSLQKFSVRSGSGSKHMGSIPELKIFQIDEDNSILEEDEYQDRTPGSVDVNYSCQRPSERTALKDITGLCQNNGNSPSLSMRCMDKGKNIDLSAESVSSELIHHSNIKNDSIKRKYNHPTSVKREGKASRSLHGRLGTTEIISSTNGRHRSEVNVDKQGTTELKSRNGRHRSEANVDRQPKPSNIVANVTSFVPLVKQKMQSTTVCMKKDVKVKALKAAEAAKRLEEKKQKEQEKRKAAAKAERERLKQEKELKQKLEDERKKKREVDVATKKRQREEGEKRETMKKRKCMDEARKQQKQPMERQRAMKDGKDARQKVSDNMEPRKNLVDVGKNQVKSDETTEHALRYKANESKDEKGVVVEDRNASFGSDAKENILNSLEESYTMTPYKDSDDDDYDEHEQEARRRRKFVPSWARKENLDNILLSNKTLNPREIFARKLSFNIPEVLPAPVPQRGLR</sequence>
<feature type="region of interest" description="Disordered" evidence="7">
    <location>
        <begin position="518"/>
        <end position="571"/>
    </location>
</feature>
<keyword evidence="10" id="KW-1185">Reference proteome</keyword>
<keyword evidence="5" id="KW-0206">Cytoskeleton</keyword>
<feature type="region of interest" description="Disordered" evidence="7">
    <location>
        <begin position="144"/>
        <end position="215"/>
    </location>
</feature>
<feature type="compositionally biased region" description="Basic and acidic residues" evidence="7">
    <location>
        <begin position="1647"/>
        <end position="1676"/>
    </location>
</feature>
<comment type="similarity">
    <text evidence="3">Belongs to the INCENP family.</text>
</comment>
<feature type="compositionally biased region" description="Polar residues" evidence="7">
    <location>
        <begin position="162"/>
        <end position="171"/>
    </location>
</feature>
<keyword evidence="6" id="KW-0539">Nucleus</keyword>
<dbReference type="InterPro" id="IPR005635">
    <property type="entry name" value="Inner_centromere_prot_ARK-bd"/>
</dbReference>